<evidence type="ECO:0000313" key="3">
    <source>
        <dbReference type="EMBL" id="TGY42644.1"/>
    </source>
</evidence>
<dbReference type="Pfam" id="PF13354">
    <property type="entry name" value="Beta-lactamase2"/>
    <property type="match status" value="1"/>
</dbReference>
<feature type="domain" description="Beta-lactamase class A catalytic" evidence="2">
    <location>
        <begin position="76"/>
        <end position="272"/>
    </location>
</feature>
<dbReference type="InterPro" id="IPR000871">
    <property type="entry name" value="Beta-lactam_class-A"/>
</dbReference>
<dbReference type="AlphaFoldDB" id="A0A4S2DNL5"/>
<sequence>MKKIILSLMIILSFSFFGCTSKSGNEAIVDTEVVIEDQEEESQETSNVVVEEKKDLLTSIDKVVEDVVGDYRDNVSIYFKNLNTDEEYILNDDTYYVAASTTKVPLAMMILDKVNSGMLSLDDTISYIEADYEEGTGSLAYSEPIPDITINEALYLSIVESDNIAKNMLTRISRSSVTDYTRSITGYSDIPYGNYTTARQFGIMLEKLYKNPDNNPYYEKLLNYMTRTIFHSGLDKYLDYSKVAHKIGTYYRYYHDVGIVYGADPYILVVLTKDIGELGGDLNSDSDEDIYLLDWGDEAFEMIAELSKGIYGAVEISKDI</sequence>
<comment type="caution">
    <text evidence="3">The sequence shown here is derived from an EMBL/GenBank/DDBJ whole genome shotgun (WGS) entry which is preliminary data.</text>
</comment>
<keyword evidence="4" id="KW-1185">Reference proteome</keyword>
<feature type="chain" id="PRO_5038446804" evidence="1">
    <location>
        <begin position="19"/>
        <end position="320"/>
    </location>
</feature>
<dbReference type="GO" id="GO:0030655">
    <property type="term" value="P:beta-lactam antibiotic catabolic process"/>
    <property type="evidence" value="ECO:0007669"/>
    <property type="project" value="InterPro"/>
</dbReference>
<organism evidence="3 4">
    <name type="scientific">Clostridium sartagoforme</name>
    <dbReference type="NCBI Taxonomy" id="84031"/>
    <lineage>
        <taxon>Bacteria</taxon>
        <taxon>Bacillati</taxon>
        <taxon>Bacillota</taxon>
        <taxon>Clostridia</taxon>
        <taxon>Eubacteriales</taxon>
        <taxon>Clostridiaceae</taxon>
        <taxon>Clostridium</taxon>
    </lineage>
</organism>
<dbReference type="PROSITE" id="PS51257">
    <property type="entry name" value="PROKAR_LIPOPROTEIN"/>
    <property type="match status" value="1"/>
</dbReference>
<dbReference type="Gene3D" id="3.40.710.10">
    <property type="entry name" value="DD-peptidase/beta-lactamase superfamily"/>
    <property type="match status" value="1"/>
</dbReference>
<dbReference type="Proteomes" id="UP000306888">
    <property type="component" value="Unassembled WGS sequence"/>
</dbReference>
<protein>
    <submittedName>
        <fullName evidence="3">Serine hydrolase</fullName>
    </submittedName>
</protein>
<dbReference type="PANTHER" id="PTHR35333">
    <property type="entry name" value="BETA-LACTAMASE"/>
    <property type="match status" value="1"/>
</dbReference>
<keyword evidence="3" id="KW-0378">Hydrolase</keyword>
<proteinExistence type="predicted"/>
<reference evidence="3 4" key="1">
    <citation type="submission" date="2019-04" db="EMBL/GenBank/DDBJ databases">
        <title>Microbes associate with the intestines of laboratory mice.</title>
        <authorList>
            <person name="Navarre W."/>
            <person name="Wong E."/>
            <person name="Huang K."/>
            <person name="Tropini C."/>
            <person name="Ng K."/>
            <person name="Yu B."/>
        </authorList>
    </citation>
    <scope>NUCLEOTIDE SEQUENCE [LARGE SCALE GENOMIC DNA]</scope>
    <source>
        <strain evidence="3 4">NM50_B9-20</strain>
    </source>
</reference>
<name>A0A4S2DNL5_9CLOT</name>
<dbReference type="EMBL" id="SRYR01000002">
    <property type="protein sequence ID" value="TGY42644.1"/>
    <property type="molecule type" value="Genomic_DNA"/>
</dbReference>
<feature type="signal peptide" evidence="1">
    <location>
        <begin position="1"/>
        <end position="18"/>
    </location>
</feature>
<dbReference type="RefSeq" id="WP_136006028.1">
    <property type="nucleotide sequence ID" value="NZ_SRYR01000002.1"/>
</dbReference>
<dbReference type="SUPFAM" id="SSF56601">
    <property type="entry name" value="beta-lactamase/transpeptidase-like"/>
    <property type="match status" value="1"/>
</dbReference>
<evidence type="ECO:0000256" key="1">
    <source>
        <dbReference type="SAM" id="SignalP"/>
    </source>
</evidence>
<dbReference type="GO" id="GO:0046677">
    <property type="term" value="P:response to antibiotic"/>
    <property type="evidence" value="ECO:0007669"/>
    <property type="project" value="InterPro"/>
</dbReference>
<evidence type="ECO:0000259" key="2">
    <source>
        <dbReference type="Pfam" id="PF13354"/>
    </source>
</evidence>
<dbReference type="GO" id="GO:0008800">
    <property type="term" value="F:beta-lactamase activity"/>
    <property type="evidence" value="ECO:0007669"/>
    <property type="project" value="InterPro"/>
</dbReference>
<dbReference type="PANTHER" id="PTHR35333:SF3">
    <property type="entry name" value="BETA-LACTAMASE-TYPE TRANSPEPTIDASE FOLD CONTAINING PROTEIN"/>
    <property type="match status" value="1"/>
</dbReference>
<evidence type="ECO:0000313" key="4">
    <source>
        <dbReference type="Proteomes" id="UP000306888"/>
    </source>
</evidence>
<dbReference type="OrthoDB" id="9775096at2"/>
<keyword evidence="1" id="KW-0732">Signal</keyword>
<gene>
    <name evidence="3" type="ORF">E5347_07470</name>
</gene>
<dbReference type="InterPro" id="IPR045155">
    <property type="entry name" value="Beta-lactam_cat"/>
</dbReference>
<accession>A0A4S2DNL5</accession>
<dbReference type="InterPro" id="IPR012338">
    <property type="entry name" value="Beta-lactam/transpept-like"/>
</dbReference>